<dbReference type="HAMAP" id="MF_00358">
    <property type="entry name" value="Ribosomal_bS21"/>
    <property type="match status" value="1"/>
</dbReference>
<keyword evidence="3" id="KW-0687">Ribonucleoprotein</keyword>
<dbReference type="InterPro" id="IPR038380">
    <property type="entry name" value="Ribosomal_bS21_sf"/>
</dbReference>
<dbReference type="GO" id="GO:0003735">
    <property type="term" value="F:structural constituent of ribosome"/>
    <property type="evidence" value="ECO:0007669"/>
    <property type="project" value="InterPro"/>
</dbReference>
<evidence type="ECO:0000256" key="1">
    <source>
        <dbReference type="ARBA" id="ARBA00006640"/>
    </source>
</evidence>
<keyword evidence="2 4" id="KW-0689">Ribosomal protein</keyword>
<comment type="similarity">
    <text evidence="1">Belongs to the bacterial ribosomal protein bS21 family.</text>
</comment>
<dbReference type="Gene3D" id="1.20.5.1150">
    <property type="entry name" value="Ribosomal protein S8"/>
    <property type="match status" value="1"/>
</dbReference>
<dbReference type="GO" id="GO:0006412">
    <property type="term" value="P:translation"/>
    <property type="evidence" value="ECO:0007669"/>
    <property type="project" value="InterPro"/>
</dbReference>
<name>A0A5J4QWZ5_9ZZZZ</name>
<reference evidence="4" key="1">
    <citation type="submission" date="2019-03" db="EMBL/GenBank/DDBJ databases">
        <title>Single cell metagenomics reveals metabolic interactions within the superorganism composed of flagellate Streblomastix strix and complex community of Bacteroidetes bacteria on its surface.</title>
        <authorList>
            <person name="Treitli S.C."/>
            <person name="Kolisko M."/>
            <person name="Husnik F."/>
            <person name="Keeling P."/>
            <person name="Hampl V."/>
        </authorList>
    </citation>
    <scope>NUCLEOTIDE SEQUENCE</scope>
    <source>
        <strain evidence="4">STM</strain>
    </source>
</reference>
<dbReference type="GO" id="GO:0005840">
    <property type="term" value="C:ribosome"/>
    <property type="evidence" value="ECO:0007669"/>
    <property type="project" value="UniProtKB-KW"/>
</dbReference>
<evidence type="ECO:0000256" key="3">
    <source>
        <dbReference type="ARBA" id="ARBA00023274"/>
    </source>
</evidence>
<accession>A0A5J4QWZ5</accession>
<protein>
    <submittedName>
        <fullName evidence="4">30S ribosomal protein S21</fullName>
    </submittedName>
</protein>
<sequence>MIVVPIKEGENIEKALKKFKRKFEKTGIVKELRRRQQFDKPSVTKRLKKEHAVYIQKLHQVENY</sequence>
<dbReference type="NCBIfam" id="TIGR00030">
    <property type="entry name" value="S21p"/>
    <property type="match status" value="1"/>
</dbReference>
<dbReference type="InterPro" id="IPR001911">
    <property type="entry name" value="Ribosomal_bS21"/>
</dbReference>
<dbReference type="EMBL" id="SNRY01002369">
    <property type="protein sequence ID" value="KAA6325400.1"/>
    <property type="molecule type" value="Genomic_DNA"/>
</dbReference>
<dbReference type="AlphaFoldDB" id="A0A5J4QWZ5"/>
<gene>
    <name evidence="4" type="ORF">EZS27_025378</name>
</gene>
<evidence type="ECO:0000313" key="4">
    <source>
        <dbReference type="EMBL" id="KAA6325400.1"/>
    </source>
</evidence>
<evidence type="ECO:0000256" key="2">
    <source>
        <dbReference type="ARBA" id="ARBA00022980"/>
    </source>
</evidence>
<dbReference type="Pfam" id="PF01165">
    <property type="entry name" value="Ribosomal_S21"/>
    <property type="match status" value="1"/>
</dbReference>
<organism evidence="4">
    <name type="scientific">termite gut metagenome</name>
    <dbReference type="NCBI Taxonomy" id="433724"/>
    <lineage>
        <taxon>unclassified sequences</taxon>
        <taxon>metagenomes</taxon>
        <taxon>organismal metagenomes</taxon>
    </lineage>
</organism>
<dbReference type="PRINTS" id="PR00976">
    <property type="entry name" value="RIBOSOMALS21"/>
</dbReference>
<comment type="caution">
    <text evidence="4">The sequence shown here is derived from an EMBL/GenBank/DDBJ whole genome shotgun (WGS) entry which is preliminary data.</text>
</comment>
<proteinExistence type="inferred from homology"/>
<dbReference type="GO" id="GO:1990904">
    <property type="term" value="C:ribonucleoprotein complex"/>
    <property type="evidence" value="ECO:0007669"/>
    <property type="project" value="UniProtKB-KW"/>
</dbReference>